<evidence type="ECO:0000256" key="2">
    <source>
        <dbReference type="PROSITE-ProRule" id="PRU00124"/>
    </source>
</evidence>
<accession>A0A4D5RBF6</accession>
<evidence type="ECO:0000256" key="3">
    <source>
        <dbReference type="SAM" id="SignalP"/>
    </source>
</evidence>
<gene>
    <name evidence="4" type="primary">Scol-LDLA</name>
</gene>
<dbReference type="Gene3D" id="2.40.128.620">
    <property type="match status" value="1"/>
</dbReference>
<proteinExistence type="predicted"/>
<feature type="signal peptide" evidence="3">
    <location>
        <begin position="1"/>
        <end position="17"/>
    </location>
</feature>
<comment type="caution">
    <text evidence="2">Lacks conserved residue(s) required for the propagation of feature annotation.</text>
</comment>
<dbReference type="SMART" id="SM00192">
    <property type="entry name" value="LDLa"/>
    <property type="match status" value="1"/>
</dbReference>
<organism evidence="4">
    <name type="scientific">Scolopendra viridis</name>
    <name type="common">Giant centipede</name>
    <dbReference type="NCBI Taxonomy" id="118503"/>
    <lineage>
        <taxon>Eukaryota</taxon>
        <taxon>Metazoa</taxon>
        <taxon>Ecdysozoa</taxon>
        <taxon>Arthropoda</taxon>
        <taxon>Myriapoda</taxon>
        <taxon>Chilopoda</taxon>
        <taxon>Pleurostigmophora</taxon>
        <taxon>Scolopendromorpha</taxon>
        <taxon>Scolopendridae</taxon>
        <taxon>Scolopendra</taxon>
    </lineage>
</organism>
<dbReference type="AlphaFoldDB" id="A0A4D5RBF6"/>
<name>A0A4D5RBF6_SCOVI</name>
<dbReference type="SUPFAM" id="SSF57424">
    <property type="entry name" value="LDL receptor-like module"/>
    <property type="match status" value="1"/>
</dbReference>
<protein>
    <submittedName>
        <fullName evidence="4">Scol-LDLA</fullName>
    </submittedName>
</protein>
<keyword evidence="1" id="KW-1015">Disulfide bond</keyword>
<dbReference type="InterPro" id="IPR002172">
    <property type="entry name" value="LDrepeatLR_classA_rpt"/>
</dbReference>
<dbReference type="InterPro" id="IPR036055">
    <property type="entry name" value="LDL_receptor-like_sf"/>
</dbReference>
<sequence>MIIYIGFISLLVCYVQSEISIRGCGSASPILCRGTYGEICLHPSSICDEKADCLDGSDEPPTECSRRSSGTFNKWDGEVSDLGAIPTFATSRYVCEIFINQKSVCALDRNKLNQFNLPLIILGISNNFDNYVQLLKKEIGTTINEEAVKKNMYRLMMVLQYDPKRKGIFAAYERSLRSAYGDELVNDEHSEVAKTTSFYFHQVVLDMIKSGFLIKK</sequence>
<reference evidence="4" key="1">
    <citation type="journal article" date="2018" name="Toxicon">
        <title>Venom-gland transcriptomics and venom proteomics of the giant Florida blue centipede, Scolopendra viridis.</title>
        <authorList>
            <person name="Ward M.J."/>
            <person name="Rokyta D.R."/>
        </authorList>
    </citation>
    <scope>NUCLEOTIDE SEQUENCE</scope>
    <source>
        <tissue evidence="4">Venom gland</tissue>
    </source>
</reference>
<feature type="chain" id="PRO_5020023225" evidence="3">
    <location>
        <begin position="18"/>
        <end position="216"/>
    </location>
</feature>
<dbReference type="EMBL" id="GGNE01000513">
    <property type="protein sequence ID" value="MIC89054.1"/>
    <property type="molecule type" value="Transcribed_RNA"/>
</dbReference>
<keyword evidence="3" id="KW-0732">Signal</keyword>
<dbReference type="PROSITE" id="PS50068">
    <property type="entry name" value="LDLRA_2"/>
    <property type="match status" value="1"/>
</dbReference>
<dbReference type="CDD" id="cd00112">
    <property type="entry name" value="LDLa"/>
    <property type="match status" value="1"/>
</dbReference>
<evidence type="ECO:0000313" key="4">
    <source>
        <dbReference type="EMBL" id="MIC89054.1"/>
    </source>
</evidence>
<evidence type="ECO:0000256" key="1">
    <source>
        <dbReference type="ARBA" id="ARBA00023157"/>
    </source>
</evidence>